<evidence type="ECO:0000256" key="1">
    <source>
        <dbReference type="SAM" id="MobiDB-lite"/>
    </source>
</evidence>
<gene>
    <name evidence="2" type="ORF">BP01DRAFT_382761</name>
</gene>
<dbReference type="GeneID" id="37078619"/>
<feature type="region of interest" description="Disordered" evidence="1">
    <location>
        <begin position="52"/>
        <end position="113"/>
    </location>
</feature>
<accession>A0A318ZZ00</accession>
<protein>
    <submittedName>
        <fullName evidence="2">Uncharacterized protein</fullName>
    </submittedName>
</protein>
<evidence type="ECO:0000313" key="2">
    <source>
        <dbReference type="EMBL" id="PYH45318.1"/>
    </source>
</evidence>
<name>A0A318ZZ00_9EURO</name>
<dbReference type="EMBL" id="KZ821232">
    <property type="protein sequence ID" value="PYH45318.1"/>
    <property type="molecule type" value="Genomic_DNA"/>
</dbReference>
<organism evidence="2 3">
    <name type="scientific">Aspergillus saccharolyticus JOP 1030-1</name>
    <dbReference type="NCBI Taxonomy" id="1450539"/>
    <lineage>
        <taxon>Eukaryota</taxon>
        <taxon>Fungi</taxon>
        <taxon>Dikarya</taxon>
        <taxon>Ascomycota</taxon>
        <taxon>Pezizomycotina</taxon>
        <taxon>Eurotiomycetes</taxon>
        <taxon>Eurotiomycetidae</taxon>
        <taxon>Eurotiales</taxon>
        <taxon>Aspergillaceae</taxon>
        <taxon>Aspergillus</taxon>
        <taxon>Aspergillus subgen. Circumdati</taxon>
    </lineage>
</organism>
<evidence type="ECO:0000313" key="3">
    <source>
        <dbReference type="Proteomes" id="UP000248349"/>
    </source>
</evidence>
<sequence>MSYTLKKSQTHCVMLDAHSADPREAVPQPRATMATVSMTSELEPYLASLRSYLAQSSPTPPAETDSEDNVSDITRPHGRRTLQRERTSAKEKGDDSRPGSRGSVAENPPFQVC</sequence>
<proteinExistence type="predicted"/>
<keyword evidence="3" id="KW-1185">Reference proteome</keyword>
<dbReference type="Proteomes" id="UP000248349">
    <property type="component" value="Unassembled WGS sequence"/>
</dbReference>
<feature type="compositionally biased region" description="Basic and acidic residues" evidence="1">
    <location>
        <begin position="82"/>
        <end position="98"/>
    </location>
</feature>
<dbReference type="AlphaFoldDB" id="A0A318ZZ00"/>
<dbReference type="RefSeq" id="XP_025431300.1">
    <property type="nucleotide sequence ID" value="XM_025577390.1"/>
</dbReference>
<dbReference type="OrthoDB" id="4510392at2759"/>
<reference evidence="2 3" key="1">
    <citation type="submission" date="2016-12" db="EMBL/GenBank/DDBJ databases">
        <title>The genomes of Aspergillus section Nigri reveals drivers in fungal speciation.</title>
        <authorList>
            <consortium name="DOE Joint Genome Institute"/>
            <person name="Vesth T.C."/>
            <person name="Nybo J."/>
            <person name="Theobald S."/>
            <person name="Brandl J."/>
            <person name="Frisvad J.C."/>
            <person name="Nielsen K.F."/>
            <person name="Lyhne E.K."/>
            <person name="Kogle M.E."/>
            <person name="Kuo A."/>
            <person name="Riley R."/>
            <person name="Clum A."/>
            <person name="Nolan M."/>
            <person name="Lipzen A."/>
            <person name="Salamov A."/>
            <person name="Henrissat B."/>
            <person name="Wiebenga A."/>
            <person name="De Vries R.P."/>
            <person name="Grigoriev I.V."/>
            <person name="Mortensen U.H."/>
            <person name="Andersen M.R."/>
            <person name="Baker S.E."/>
        </authorList>
    </citation>
    <scope>NUCLEOTIDE SEQUENCE [LARGE SCALE GENOMIC DNA]</scope>
    <source>
        <strain evidence="2 3">JOP 1030-1</strain>
    </source>
</reference>